<evidence type="ECO:0000313" key="2">
    <source>
        <dbReference type="EMBL" id="KAF9664559.1"/>
    </source>
</evidence>
<reference evidence="2 3" key="1">
    <citation type="submission" date="2020-10" db="EMBL/GenBank/DDBJ databases">
        <title>Plant Genome Project.</title>
        <authorList>
            <person name="Zhang R.-G."/>
        </authorList>
    </citation>
    <scope>NUCLEOTIDE SEQUENCE [LARGE SCALE GENOMIC DNA]</scope>
    <source>
        <strain evidence="2">FAFU-HL-1</strain>
        <tissue evidence="2">Leaf</tissue>
    </source>
</reference>
<feature type="region of interest" description="Disordered" evidence="1">
    <location>
        <begin position="21"/>
        <end position="41"/>
    </location>
</feature>
<keyword evidence="3" id="KW-1185">Reference proteome</keyword>
<protein>
    <submittedName>
        <fullName evidence="2">Uncharacterized protein</fullName>
    </submittedName>
</protein>
<name>A0A835JA43_9ROSI</name>
<evidence type="ECO:0000313" key="3">
    <source>
        <dbReference type="Proteomes" id="UP000657918"/>
    </source>
</evidence>
<accession>A0A835JA43</accession>
<feature type="compositionally biased region" description="Basic and acidic residues" evidence="1">
    <location>
        <begin position="28"/>
        <end position="38"/>
    </location>
</feature>
<gene>
    <name evidence="2" type="ORF">SADUNF_Sadunf16G0031200</name>
</gene>
<organism evidence="2 3">
    <name type="scientific">Salix dunnii</name>
    <dbReference type="NCBI Taxonomy" id="1413687"/>
    <lineage>
        <taxon>Eukaryota</taxon>
        <taxon>Viridiplantae</taxon>
        <taxon>Streptophyta</taxon>
        <taxon>Embryophyta</taxon>
        <taxon>Tracheophyta</taxon>
        <taxon>Spermatophyta</taxon>
        <taxon>Magnoliopsida</taxon>
        <taxon>eudicotyledons</taxon>
        <taxon>Gunneridae</taxon>
        <taxon>Pentapetalae</taxon>
        <taxon>rosids</taxon>
        <taxon>fabids</taxon>
        <taxon>Malpighiales</taxon>
        <taxon>Salicaceae</taxon>
        <taxon>Saliceae</taxon>
        <taxon>Salix</taxon>
    </lineage>
</organism>
<dbReference type="EMBL" id="JADGMS010000016">
    <property type="protein sequence ID" value="KAF9664559.1"/>
    <property type="molecule type" value="Genomic_DNA"/>
</dbReference>
<sequence>MINSKVSAMAMLQEGEDQALACINDEQDDKRRESRKEGAGNIVAMHRVRGNVNKGGGRWLYSGGAAGIGRCRENKWSDVDICLAMKR</sequence>
<dbReference type="Proteomes" id="UP000657918">
    <property type="component" value="Chromosome 16"/>
</dbReference>
<dbReference type="AlphaFoldDB" id="A0A835JA43"/>
<comment type="caution">
    <text evidence="2">The sequence shown here is derived from an EMBL/GenBank/DDBJ whole genome shotgun (WGS) entry which is preliminary data.</text>
</comment>
<evidence type="ECO:0000256" key="1">
    <source>
        <dbReference type="SAM" id="MobiDB-lite"/>
    </source>
</evidence>
<proteinExistence type="predicted"/>